<name>A0A242NX73_9GAMM</name>
<accession>A0A242NX73</accession>
<dbReference type="EMBL" id="NASK01000058">
    <property type="protein sequence ID" value="OTQ53486.1"/>
    <property type="molecule type" value="Genomic_DNA"/>
</dbReference>
<dbReference type="SUPFAM" id="SSF53756">
    <property type="entry name" value="UDP-Glycosyltransferase/glycogen phosphorylase"/>
    <property type="match status" value="1"/>
</dbReference>
<evidence type="ECO:0000313" key="3">
    <source>
        <dbReference type="Proteomes" id="UP000194968"/>
    </source>
</evidence>
<organism evidence="2 3">
    <name type="scientific">Gilliamella apis</name>
    <dbReference type="NCBI Taxonomy" id="1970738"/>
    <lineage>
        <taxon>Bacteria</taxon>
        <taxon>Pseudomonadati</taxon>
        <taxon>Pseudomonadota</taxon>
        <taxon>Gammaproteobacteria</taxon>
        <taxon>Orbales</taxon>
        <taxon>Orbaceae</taxon>
        <taxon>Gilliamella</taxon>
    </lineage>
</organism>
<dbReference type="AlphaFoldDB" id="A0A242NX73"/>
<dbReference type="Proteomes" id="UP000194968">
    <property type="component" value="Unassembled WGS sequence"/>
</dbReference>
<evidence type="ECO:0000256" key="1">
    <source>
        <dbReference type="SAM" id="Coils"/>
    </source>
</evidence>
<comment type="caution">
    <text evidence="2">The sequence shown here is derived from an EMBL/GenBank/DDBJ whole genome shotgun (WGS) entry which is preliminary data.</text>
</comment>
<evidence type="ECO:0000313" key="2">
    <source>
        <dbReference type="EMBL" id="OTQ53486.1"/>
    </source>
</evidence>
<reference evidence="2 3" key="1">
    <citation type="submission" date="2017-03" db="EMBL/GenBank/DDBJ databases">
        <title>Comparative genomics of honeybee gut symbionts reveal geographically distinct and subgroup specific antibiotic resistance.</title>
        <authorList>
            <person name="Ludvigsen J."/>
            <person name="Porcellato D."/>
            <person name="Labee-Lund T.M."/>
            <person name="Amdam G.V."/>
            <person name="Rudi K."/>
        </authorList>
    </citation>
    <scope>NUCLEOTIDE SEQUENCE [LARGE SCALE GENOMIC DNA]</scope>
    <source>
        <strain evidence="2 3">A-4-12</strain>
    </source>
</reference>
<gene>
    <name evidence="2" type="ORF">B6D06_00875</name>
</gene>
<protein>
    <recommendedName>
        <fullName evidence="4">Glycosyltransferase subfamily 4-like N-terminal domain-containing protein</fullName>
    </recommendedName>
</protein>
<dbReference type="Gene3D" id="3.40.50.2000">
    <property type="entry name" value="Glycogen Phosphorylase B"/>
    <property type="match status" value="1"/>
</dbReference>
<proteinExistence type="predicted"/>
<dbReference type="RefSeq" id="WP_086319895.1">
    <property type="nucleotide sequence ID" value="NZ_NASD01000007.1"/>
</dbReference>
<feature type="coiled-coil region" evidence="1">
    <location>
        <begin position="395"/>
        <end position="422"/>
    </location>
</feature>
<dbReference type="OrthoDB" id="9179784at2"/>
<keyword evidence="1" id="KW-0175">Coiled coil</keyword>
<evidence type="ECO:0008006" key="4">
    <source>
        <dbReference type="Google" id="ProtNLM"/>
    </source>
</evidence>
<sequence>MLKVLICTNHMASIGGSEIVALEVAEFFKKNNYLVDIVANYIGYPVTEIAKNSGINLLTTDELPNPFNYDIVWSQHQVLPILVNHYIESFNNKTFFVFTHLSPYEHLETFGLYTERLLANKIFFNSEETYNHLSDFGVPTNISEIFYNAAPSEFICEKDSKNGDLKNILLVSNHPPQEVLDALEILKNEHGLNIINIGVRGKVSRLTPKMVEEADAVITIGKTVQYAVVGNTPVYCYDHFGGIGWLSIENYKNAEQFNYSGRCCLRRISASEIVEEIITDFPKAKCNISKIKSETLAKYSLDKYITNIINNSKENIPKKVLTLDDRQKIRSESEIVKSIKQYYNAYNKLLLEHKQLSNNNNEIIIKNTELTSKLQEISGNNEMLIAEKVSISNSLGHLTEEYNQLVNSYNKLEIRYQKYKNTFFKRLARKIKSLYNKKIY</sequence>